<dbReference type="InterPro" id="IPR049675">
    <property type="entry name" value="QatB"/>
</dbReference>
<organism evidence="1 2">
    <name type="scientific">Serratia marcescens</name>
    <dbReference type="NCBI Taxonomy" id="615"/>
    <lineage>
        <taxon>Bacteria</taxon>
        <taxon>Pseudomonadati</taxon>
        <taxon>Pseudomonadota</taxon>
        <taxon>Gammaproteobacteria</taxon>
        <taxon>Enterobacterales</taxon>
        <taxon>Yersiniaceae</taxon>
        <taxon>Serratia</taxon>
    </lineage>
</organism>
<dbReference type="NCBIfam" id="NF041924">
    <property type="entry name" value="QatB"/>
    <property type="match status" value="1"/>
</dbReference>
<gene>
    <name evidence="1" type="ORF">BHU62_16855</name>
</gene>
<name>A0A1Q4NXC9_SERMA</name>
<sequence>MGSSRVVAGGLLHILGDFQQGGAEQALQRFNLSNLAGEPAPTVFVSLVEFLCPPGGSVDEGVSRQAMLDTIADMSDTDVVSFDSLNTEQMQEIFIGFIVHSIEGRIMADIGKNGIKLPDDVDAIGDIQDTLHDFVDGATRVQLRDELRDVSGLSGREINQKVEQIYELAFELIASEGERSE</sequence>
<dbReference type="EMBL" id="MJAO01000017">
    <property type="protein sequence ID" value="OKB65538.1"/>
    <property type="molecule type" value="Genomic_DNA"/>
</dbReference>
<proteinExistence type="predicted"/>
<dbReference type="AlphaFoldDB" id="A0A1Q4NXC9"/>
<evidence type="ECO:0000313" key="2">
    <source>
        <dbReference type="Proteomes" id="UP000185770"/>
    </source>
</evidence>
<protein>
    <submittedName>
        <fullName evidence="1">Uncharacterized protein</fullName>
    </submittedName>
</protein>
<reference evidence="1 2" key="1">
    <citation type="submission" date="2016-09" db="EMBL/GenBank/DDBJ databases">
        <title>Serratia marcescens MSU-97 and epiphytic antimycotic-producing bacteria.</title>
        <authorList>
            <person name="Matilla M.A."/>
        </authorList>
    </citation>
    <scope>NUCLEOTIDE SEQUENCE [LARGE SCALE GENOMIC DNA]</scope>
    <source>
        <strain evidence="1 2">MSU-97</strain>
    </source>
</reference>
<evidence type="ECO:0000313" key="1">
    <source>
        <dbReference type="EMBL" id="OKB65538.1"/>
    </source>
</evidence>
<dbReference type="Proteomes" id="UP000185770">
    <property type="component" value="Unassembled WGS sequence"/>
</dbReference>
<comment type="caution">
    <text evidence="1">The sequence shown here is derived from an EMBL/GenBank/DDBJ whole genome shotgun (WGS) entry which is preliminary data.</text>
</comment>
<accession>A0A1Q4NXC9</accession>